<sequence>MAGLRSGKKYGLVECLNMKRCEGMAKTPKGFPKKKREDGLRSALGAKCCSGQLAKCLLNLFVHNSKWVSTLKLQSYCYKGKPTVTVDTTDEASYRHQSTTTVGKVNLVHHYKAYKGLDNTSSRNQ</sequence>
<evidence type="ECO:0000313" key="1">
    <source>
        <dbReference type="EMBL" id="GAA51660.1"/>
    </source>
</evidence>
<reference key="2">
    <citation type="submission" date="2011-10" db="EMBL/GenBank/DDBJ databases">
        <title>The genome and transcriptome sequence of Clonorchis sinensis provide insights into the carcinogenic liver fluke.</title>
        <authorList>
            <person name="Wang X."/>
            <person name="Huang Y."/>
            <person name="Chen W."/>
            <person name="Liu H."/>
            <person name="Guo L."/>
            <person name="Chen Y."/>
            <person name="Luo F."/>
            <person name="Zhou W."/>
            <person name="Sun J."/>
            <person name="Mao Q."/>
            <person name="Liang P."/>
            <person name="Zhou C."/>
            <person name="Tian Y."/>
            <person name="Men J."/>
            <person name="Lv X."/>
            <person name="Huang L."/>
            <person name="Zhou J."/>
            <person name="Hu Y."/>
            <person name="Li R."/>
            <person name="Zhang F."/>
            <person name="Lei H."/>
            <person name="Li X."/>
            <person name="Hu X."/>
            <person name="Liang C."/>
            <person name="Xu J."/>
            <person name="Wu Z."/>
            <person name="Yu X."/>
        </authorList>
    </citation>
    <scope>NUCLEOTIDE SEQUENCE</scope>
    <source>
        <strain>Henan</strain>
    </source>
</reference>
<protein>
    <submittedName>
        <fullName evidence="1">Uncharacterized protein</fullName>
    </submittedName>
</protein>
<dbReference type="AlphaFoldDB" id="G7YFC7"/>
<name>G7YFC7_CLOSI</name>
<reference evidence="1" key="1">
    <citation type="journal article" date="2011" name="Genome Biol.">
        <title>The draft genome of the carcinogenic human liver fluke Clonorchis sinensis.</title>
        <authorList>
            <person name="Wang X."/>
            <person name="Chen W."/>
            <person name="Huang Y."/>
            <person name="Sun J."/>
            <person name="Men J."/>
            <person name="Liu H."/>
            <person name="Luo F."/>
            <person name="Guo L."/>
            <person name="Lv X."/>
            <person name="Deng C."/>
            <person name="Zhou C."/>
            <person name="Fan Y."/>
            <person name="Li X."/>
            <person name="Huang L."/>
            <person name="Hu Y."/>
            <person name="Liang C."/>
            <person name="Hu X."/>
            <person name="Xu J."/>
            <person name="Yu X."/>
        </authorList>
    </citation>
    <scope>NUCLEOTIDE SEQUENCE [LARGE SCALE GENOMIC DNA]</scope>
    <source>
        <strain evidence="1">Henan</strain>
    </source>
</reference>
<keyword evidence="2" id="KW-1185">Reference proteome</keyword>
<dbReference type="EMBL" id="DF143182">
    <property type="protein sequence ID" value="GAA51660.1"/>
    <property type="molecule type" value="Genomic_DNA"/>
</dbReference>
<organism evidence="1 2">
    <name type="scientific">Clonorchis sinensis</name>
    <name type="common">Chinese liver fluke</name>
    <dbReference type="NCBI Taxonomy" id="79923"/>
    <lineage>
        <taxon>Eukaryota</taxon>
        <taxon>Metazoa</taxon>
        <taxon>Spiralia</taxon>
        <taxon>Lophotrochozoa</taxon>
        <taxon>Platyhelminthes</taxon>
        <taxon>Trematoda</taxon>
        <taxon>Digenea</taxon>
        <taxon>Opisthorchiida</taxon>
        <taxon>Opisthorchiata</taxon>
        <taxon>Opisthorchiidae</taxon>
        <taxon>Clonorchis</taxon>
    </lineage>
</organism>
<gene>
    <name evidence="1" type="ORF">CLF_106567</name>
</gene>
<proteinExistence type="predicted"/>
<accession>G7YFC7</accession>
<evidence type="ECO:0000313" key="2">
    <source>
        <dbReference type="Proteomes" id="UP000008909"/>
    </source>
</evidence>
<dbReference type="Proteomes" id="UP000008909">
    <property type="component" value="Unassembled WGS sequence"/>
</dbReference>